<evidence type="ECO:0000313" key="3">
    <source>
        <dbReference type="Proteomes" id="UP000193067"/>
    </source>
</evidence>
<name>A0A1Y2IR48_TRAC3</name>
<gene>
    <name evidence="2" type="ORF">PYCCODRAFT_1434522</name>
</gene>
<feature type="region of interest" description="Disordered" evidence="1">
    <location>
        <begin position="114"/>
        <end position="139"/>
    </location>
</feature>
<evidence type="ECO:0000313" key="2">
    <source>
        <dbReference type="EMBL" id="OSD03610.1"/>
    </source>
</evidence>
<evidence type="ECO:0000256" key="1">
    <source>
        <dbReference type="SAM" id="MobiDB-lite"/>
    </source>
</evidence>
<accession>A0A1Y2IR48</accession>
<dbReference type="PROSITE" id="PS51257">
    <property type="entry name" value="PROKAR_LIPOPROTEIN"/>
    <property type="match status" value="1"/>
</dbReference>
<dbReference type="AlphaFoldDB" id="A0A1Y2IR48"/>
<reference evidence="2 3" key="1">
    <citation type="journal article" date="2015" name="Biotechnol. Biofuels">
        <title>Enhanced degradation of softwood versus hardwood by the white-rot fungus Pycnoporus coccineus.</title>
        <authorList>
            <person name="Couturier M."/>
            <person name="Navarro D."/>
            <person name="Chevret D."/>
            <person name="Henrissat B."/>
            <person name="Piumi F."/>
            <person name="Ruiz-Duenas F.J."/>
            <person name="Martinez A.T."/>
            <person name="Grigoriev I.V."/>
            <person name="Riley R."/>
            <person name="Lipzen A."/>
            <person name="Berrin J.G."/>
            <person name="Master E.R."/>
            <person name="Rosso M.N."/>
        </authorList>
    </citation>
    <scope>NUCLEOTIDE SEQUENCE [LARGE SCALE GENOMIC DNA]</scope>
    <source>
        <strain evidence="2 3">BRFM310</strain>
    </source>
</reference>
<proteinExistence type="predicted"/>
<keyword evidence="3" id="KW-1185">Reference proteome</keyword>
<dbReference type="Proteomes" id="UP000193067">
    <property type="component" value="Unassembled WGS sequence"/>
</dbReference>
<sequence length="139" mass="15124">MRTLPFSHTLGALSAACNRRRPAVHRSTSGVHAIPGARVAPRAFPRWLAAAELPRLLNYQSIHLGYRLSVPVLTPIEHLSPCRHRLRERTGMGFEPTGTLTALCGAAIKPDPSRMSFGPGHPWTNRSSSGAQIAWATSQ</sequence>
<organism evidence="2 3">
    <name type="scientific">Trametes coccinea (strain BRFM310)</name>
    <name type="common">Pycnoporus coccineus</name>
    <dbReference type="NCBI Taxonomy" id="1353009"/>
    <lineage>
        <taxon>Eukaryota</taxon>
        <taxon>Fungi</taxon>
        <taxon>Dikarya</taxon>
        <taxon>Basidiomycota</taxon>
        <taxon>Agaricomycotina</taxon>
        <taxon>Agaricomycetes</taxon>
        <taxon>Polyporales</taxon>
        <taxon>Polyporaceae</taxon>
        <taxon>Trametes</taxon>
    </lineage>
</organism>
<dbReference type="EMBL" id="KZ084100">
    <property type="protein sequence ID" value="OSD03610.1"/>
    <property type="molecule type" value="Genomic_DNA"/>
</dbReference>
<protein>
    <submittedName>
        <fullName evidence="2">Uncharacterized protein</fullName>
    </submittedName>
</protein>
<feature type="compositionally biased region" description="Polar residues" evidence="1">
    <location>
        <begin position="124"/>
        <end position="139"/>
    </location>
</feature>